<evidence type="ECO:0000313" key="2">
    <source>
        <dbReference type="Proteomes" id="UP000728185"/>
    </source>
</evidence>
<dbReference type="EMBL" id="LUCM01007500">
    <property type="protein sequence ID" value="KAA0189830.1"/>
    <property type="molecule type" value="Genomic_DNA"/>
</dbReference>
<accession>A0A8E0RW94</accession>
<sequence>FLHADAKCDGYFDKSGIHGCDNCFLEQDTHGCGMTMVSQNGARISLFIRIISNNLKPGIRVYDTQSNMTLLDATVEDKGYYFFRSSGTTIYIRFPAKQWGCISHKFGIMINPTKDKNKIKLNPGCVSYLRSPVTIQIPKKQAEKGQSMECAWVVFKQTHENAPITVRLSKCIPGDEQNCYLRYIRIFDGHGENKIKMNRINDIETTKYTIKSNTVIIEYYGFPALGDILIKVDNGRG</sequence>
<name>A0A8E0RW94_9TREM</name>
<reference evidence="1" key="1">
    <citation type="submission" date="2019-05" db="EMBL/GenBank/DDBJ databases">
        <title>Annotation for the trematode Fasciolopsis buski.</title>
        <authorList>
            <person name="Choi Y.-J."/>
        </authorList>
    </citation>
    <scope>NUCLEOTIDE SEQUENCE</scope>
    <source>
        <strain evidence="1">HT</strain>
        <tissue evidence="1">Whole worm</tissue>
    </source>
</reference>
<keyword evidence="2" id="KW-1185">Reference proteome</keyword>
<dbReference type="Proteomes" id="UP000728185">
    <property type="component" value="Unassembled WGS sequence"/>
</dbReference>
<evidence type="ECO:0000313" key="1">
    <source>
        <dbReference type="EMBL" id="KAA0189830.1"/>
    </source>
</evidence>
<feature type="non-terminal residue" evidence="1">
    <location>
        <position position="1"/>
    </location>
</feature>
<dbReference type="AlphaFoldDB" id="A0A8E0RW94"/>
<protein>
    <submittedName>
        <fullName evidence="1">Uncharacterized protein</fullName>
    </submittedName>
</protein>
<organism evidence="1 2">
    <name type="scientific">Fasciolopsis buskii</name>
    <dbReference type="NCBI Taxonomy" id="27845"/>
    <lineage>
        <taxon>Eukaryota</taxon>
        <taxon>Metazoa</taxon>
        <taxon>Spiralia</taxon>
        <taxon>Lophotrochozoa</taxon>
        <taxon>Platyhelminthes</taxon>
        <taxon>Trematoda</taxon>
        <taxon>Digenea</taxon>
        <taxon>Plagiorchiida</taxon>
        <taxon>Echinostomata</taxon>
        <taxon>Echinostomatoidea</taxon>
        <taxon>Fasciolidae</taxon>
        <taxon>Fasciolopsis</taxon>
    </lineage>
</organism>
<comment type="caution">
    <text evidence="1">The sequence shown here is derived from an EMBL/GenBank/DDBJ whole genome shotgun (WGS) entry which is preliminary data.</text>
</comment>
<gene>
    <name evidence="1" type="ORF">FBUS_06960</name>
</gene>
<dbReference type="OrthoDB" id="10626660at2759"/>
<proteinExistence type="predicted"/>